<protein>
    <submittedName>
        <fullName evidence="1">Uncharacterized protein</fullName>
    </submittedName>
</protein>
<reference evidence="1" key="2">
    <citation type="journal article" date="2022" name="Res Sq">
        <title>Comparative Genomics Reveals Insights into the Divergent Evolution of Astigmatic Mites and Household Pest Adaptations.</title>
        <authorList>
            <person name="Xiong Q."/>
            <person name="Wan A.T.-Y."/>
            <person name="Liu X.-Y."/>
            <person name="Fung C.S.-H."/>
            <person name="Xiao X."/>
            <person name="Malainual N."/>
            <person name="Hou J."/>
            <person name="Wang L."/>
            <person name="Wang M."/>
            <person name="Yang K."/>
            <person name="Cui Y."/>
            <person name="Leung E."/>
            <person name="Nong W."/>
            <person name="Shin S.-K."/>
            <person name="Au S."/>
            <person name="Jeong K.Y."/>
            <person name="Chew F.T."/>
            <person name="Hui J."/>
            <person name="Leung T.F."/>
            <person name="Tungtrongchitr A."/>
            <person name="Zhong N."/>
            <person name="Liu Z."/>
            <person name="Tsui S."/>
        </authorList>
    </citation>
    <scope>NUCLEOTIDE SEQUENCE</scope>
    <source>
        <strain evidence="1">Derf</strain>
        <tissue evidence="1">Whole organism</tissue>
    </source>
</reference>
<organism evidence="1 2">
    <name type="scientific">Dermatophagoides farinae</name>
    <name type="common">American house dust mite</name>
    <dbReference type="NCBI Taxonomy" id="6954"/>
    <lineage>
        <taxon>Eukaryota</taxon>
        <taxon>Metazoa</taxon>
        <taxon>Ecdysozoa</taxon>
        <taxon>Arthropoda</taxon>
        <taxon>Chelicerata</taxon>
        <taxon>Arachnida</taxon>
        <taxon>Acari</taxon>
        <taxon>Acariformes</taxon>
        <taxon>Sarcoptiformes</taxon>
        <taxon>Astigmata</taxon>
        <taxon>Psoroptidia</taxon>
        <taxon>Analgoidea</taxon>
        <taxon>Pyroglyphidae</taxon>
        <taxon>Dermatophagoidinae</taxon>
        <taxon>Dermatophagoides</taxon>
    </lineage>
</organism>
<dbReference type="AlphaFoldDB" id="A0A922I3V5"/>
<proteinExistence type="predicted"/>
<comment type="caution">
    <text evidence="1">The sequence shown here is derived from an EMBL/GenBank/DDBJ whole genome shotgun (WGS) entry which is preliminary data.</text>
</comment>
<sequence>MDMDNAIEVCFERPNKIHKNLPISVYVSHLPSETSSSTACKVVSTLITIIRQTNLLHCGGDHYYEQCHLRNECHSAPIVLKIESLMFHLTAPRIPDVQSTNEC</sequence>
<evidence type="ECO:0000313" key="1">
    <source>
        <dbReference type="EMBL" id="KAH9521042.1"/>
    </source>
</evidence>
<dbReference type="EMBL" id="ASGP02000002">
    <property type="protein sequence ID" value="KAH9521042.1"/>
    <property type="molecule type" value="Genomic_DNA"/>
</dbReference>
<accession>A0A922I3V5</accession>
<keyword evidence="2" id="KW-1185">Reference proteome</keyword>
<name>A0A922I3V5_DERFA</name>
<gene>
    <name evidence="1" type="ORF">DERF_004721</name>
</gene>
<dbReference type="Proteomes" id="UP000790347">
    <property type="component" value="Unassembled WGS sequence"/>
</dbReference>
<evidence type="ECO:0000313" key="2">
    <source>
        <dbReference type="Proteomes" id="UP000790347"/>
    </source>
</evidence>
<reference evidence="1" key="1">
    <citation type="submission" date="2013-05" db="EMBL/GenBank/DDBJ databases">
        <authorList>
            <person name="Yim A.K.Y."/>
            <person name="Chan T.F."/>
            <person name="Ji K.M."/>
            <person name="Liu X.Y."/>
            <person name="Zhou J.W."/>
            <person name="Li R.Q."/>
            <person name="Yang K.Y."/>
            <person name="Li J."/>
            <person name="Li M."/>
            <person name="Law P.T.W."/>
            <person name="Wu Y.L."/>
            <person name="Cai Z.L."/>
            <person name="Qin H."/>
            <person name="Bao Y."/>
            <person name="Leung R.K.K."/>
            <person name="Ng P.K.S."/>
            <person name="Zou J."/>
            <person name="Zhong X.J."/>
            <person name="Ran P.X."/>
            <person name="Zhong N.S."/>
            <person name="Liu Z.G."/>
            <person name="Tsui S.K.W."/>
        </authorList>
    </citation>
    <scope>NUCLEOTIDE SEQUENCE</scope>
    <source>
        <strain evidence="1">Derf</strain>
        <tissue evidence="1">Whole organism</tissue>
    </source>
</reference>